<dbReference type="SUPFAM" id="SSF46785">
    <property type="entry name" value="Winged helix' DNA-binding domain"/>
    <property type="match status" value="1"/>
</dbReference>
<evidence type="ECO:0000313" key="6">
    <source>
        <dbReference type="Proteomes" id="UP001652504"/>
    </source>
</evidence>
<keyword evidence="6" id="KW-1185">Reference proteome</keyword>
<protein>
    <submittedName>
        <fullName evidence="5">DeoR family transcriptional regulator</fullName>
    </submittedName>
</protein>
<dbReference type="RefSeq" id="WP_263712983.1">
    <property type="nucleotide sequence ID" value="NZ_JAOWKX010000007.1"/>
</dbReference>
<evidence type="ECO:0000313" key="5">
    <source>
        <dbReference type="EMBL" id="MCV2885695.1"/>
    </source>
</evidence>
<dbReference type="InterPro" id="IPR018356">
    <property type="entry name" value="Tscrpt_reg_HTH_DeoR_CS"/>
</dbReference>
<evidence type="ECO:0000256" key="2">
    <source>
        <dbReference type="ARBA" id="ARBA00023125"/>
    </source>
</evidence>
<organism evidence="5 6">
    <name type="scientific">Fluctibacter corallii</name>
    <dbReference type="NCBI Taxonomy" id="2984329"/>
    <lineage>
        <taxon>Bacteria</taxon>
        <taxon>Pseudomonadati</taxon>
        <taxon>Pseudomonadota</taxon>
        <taxon>Gammaproteobacteria</taxon>
        <taxon>Alteromonadales</taxon>
        <taxon>Alteromonadaceae</taxon>
        <taxon>Fluctibacter</taxon>
    </lineage>
</organism>
<comment type="caution">
    <text evidence="5">The sequence shown here is derived from an EMBL/GenBank/DDBJ whole genome shotgun (WGS) entry which is preliminary data.</text>
</comment>
<proteinExistence type="predicted"/>
<evidence type="ECO:0000256" key="3">
    <source>
        <dbReference type="ARBA" id="ARBA00023163"/>
    </source>
</evidence>
<keyword evidence="2" id="KW-0238">DNA-binding</keyword>
<keyword evidence="1" id="KW-0805">Transcription regulation</keyword>
<dbReference type="Gene3D" id="1.10.10.10">
    <property type="entry name" value="Winged helix-like DNA-binding domain superfamily/Winged helix DNA-binding domain"/>
    <property type="match status" value="1"/>
</dbReference>
<dbReference type="PANTHER" id="PTHR30363:SF44">
    <property type="entry name" value="AGA OPERON TRANSCRIPTIONAL REPRESSOR-RELATED"/>
    <property type="match status" value="1"/>
</dbReference>
<dbReference type="InterPro" id="IPR037171">
    <property type="entry name" value="NagB/RpiA_transferase-like"/>
</dbReference>
<dbReference type="InterPro" id="IPR001034">
    <property type="entry name" value="DeoR_HTH"/>
</dbReference>
<name>A0ABT3AAT5_9ALTE</name>
<dbReference type="Pfam" id="PF00455">
    <property type="entry name" value="DeoRC"/>
    <property type="match status" value="1"/>
</dbReference>
<dbReference type="PROSITE" id="PS00894">
    <property type="entry name" value="HTH_DEOR_1"/>
    <property type="match status" value="1"/>
</dbReference>
<dbReference type="InterPro" id="IPR036388">
    <property type="entry name" value="WH-like_DNA-bd_sf"/>
</dbReference>
<dbReference type="SMART" id="SM01134">
    <property type="entry name" value="DeoRC"/>
    <property type="match status" value="1"/>
</dbReference>
<dbReference type="Pfam" id="PF08220">
    <property type="entry name" value="HTH_DeoR"/>
    <property type="match status" value="1"/>
</dbReference>
<dbReference type="InterPro" id="IPR036390">
    <property type="entry name" value="WH_DNA-bd_sf"/>
</dbReference>
<dbReference type="Proteomes" id="UP001652504">
    <property type="component" value="Unassembled WGS sequence"/>
</dbReference>
<keyword evidence="3" id="KW-0804">Transcription</keyword>
<dbReference type="PRINTS" id="PR00037">
    <property type="entry name" value="HTHLACR"/>
</dbReference>
<reference evidence="5 6" key="1">
    <citation type="submission" date="2022-10" db="EMBL/GenBank/DDBJ databases">
        <title>Aestuariibacter sp. AA17 isolated from Montipora capitata coral fragment.</title>
        <authorList>
            <person name="Emsley S.A."/>
            <person name="Pfannmuller K.M."/>
            <person name="Loughran R.M."/>
            <person name="Shlafstein M."/>
            <person name="Papke E."/>
            <person name="Saw J.H."/>
            <person name="Ushijima B."/>
            <person name="Videau P."/>
        </authorList>
    </citation>
    <scope>NUCLEOTIDE SEQUENCE [LARGE SCALE GENOMIC DNA]</scope>
    <source>
        <strain evidence="5 6">AA17</strain>
    </source>
</reference>
<gene>
    <name evidence="5" type="ORF">OE749_13435</name>
</gene>
<dbReference type="SUPFAM" id="SSF100950">
    <property type="entry name" value="NagB/RpiA/CoA transferase-like"/>
    <property type="match status" value="1"/>
</dbReference>
<dbReference type="InterPro" id="IPR050313">
    <property type="entry name" value="Carb_Metab_HTH_regulators"/>
</dbReference>
<evidence type="ECO:0000259" key="4">
    <source>
        <dbReference type="PROSITE" id="PS51000"/>
    </source>
</evidence>
<dbReference type="Gene3D" id="3.40.50.1360">
    <property type="match status" value="1"/>
</dbReference>
<sequence>MQKRNTQQRRRAIIERLNARGEVAVDELADVFSTSEVTIRKDLAELENNGLLMRKFGGAVPLPQTASEMSSEKVSKRKKCIAVEAAKLIRDHNRIIIDSGSTTAALLPELATKLGLVVMTNSLHVANQLLEQENEPKVLMTGGTWDPQSHSFQGKMAESMLRAYNFDQVFLGAAGLDLEKGTTTFNELTQLSQVMAEVANEVIVMAESEKLQRKIPNVELPWQAISVLVTDTDIGVAAKAKIESYGVRVICVDEKTKSGE</sequence>
<dbReference type="SMART" id="SM00420">
    <property type="entry name" value="HTH_DEOR"/>
    <property type="match status" value="1"/>
</dbReference>
<dbReference type="InterPro" id="IPR014036">
    <property type="entry name" value="DeoR-like_C"/>
</dbReference>
<feature type="domain" description="HTH deoR-type" evidence="4">
    <location>
        <begin position="6"/>
        <end position="61"/>
    </location>
</feature>
<dbReference type="PANTHER" id="PTHR30363">
    <property type="entry name" value="HTH-TYPE TRANSCRIPTIONAL REGULATOR SRLR-RELATED"/>
    <property type="match status" value="1"/>
</dbReference>
<accession>A0ABT3AAT5</accession>
<dbReference type="EMBL" id="JAOWKX010000007">
    <property type="protein sequence ID" value="MCV2885695.1"/>
    <property type="molecule type" value="Genomic_DNA"/>
</dbReference>
<evidence type="ECO:0000256" key="1">
    <source>
        <dbReference type="ARBA" id="ARBA00023015"/>
    </source>
</evidence>
<dbReference type="PROSITE" id="PS51000">
    <property type="entry name" value="HTH_DEOR_2"/>
    <property type="match status" value="1"/>
</dbReference>